<dbReference type="Proteomes" id="UP000287651">
    <property type="component" value="Unassembled WGS sequence"/>
</dbReference>
<organism evidence="2 3">
    <name type="scientific">Ensete ventricosum</name>
    <name type="common">Abyssinian banana</name>
    <name type="synonym">Musa ensete</name>
    <dbReference type="NCBI Taxonomy" id="4639"/>
    <lineage>
        <taxon>Eukaryota</taxon>
        <taxon>Viridiplantae</taxon>
        <taxon>Streptophyta</taxon>
        <taxon>Embryophyta</taxon>
        <taxon>Tracheophyta</taxon>
        <taxon>Spermatophyta</taxon>
        <taxon>Magnoliopsida</taxon>
        <taxon>Liliopsida</taxon>
        <taxon>Zingiberales</taxon>
        <taxon>Musaceae</taxon>
        <taxon>Ensete</taxon>
    </lineage>
</organism>
<evidence type="ECO:0000313" key="2">
    <source>
        <dbReference type="EMBL" id="RRT70019.1"/>
    </source>
</evidence>
<accession>A0A427A182</accession>
<dbReference type="EMBL" id="AMZH03004160">
    <property type="protein sequence ID" value="RRT70019.1"/>
    <property type="molecule type" value="Genomic_DNA"/>
</dbReference>
<evidence type="ECO:0000256" key="1">
    <source>
        <dbReference type="SAM" id="MobiDB-lite"/>
    </source>
</evidence>
<feature type="compositionally biased region" description="Basic and acidic residues" evidence="1">
    <location>
        <begin position="66"/>
        <end position="82"/>
    </location>
</feature>
<feature type="region of interest" description="Disordered" evidence="1">
    <location>
        <begin position="1"/>
        <end position="82"/>
    </location>
</feature>
<gene>
    <name evidence="2" type="ORF">B296_00033898</name>
</gene>
<evidence type="ECO:0000313" key="3">
    <source>
        <dbReference type="Proteomes" id="UP000287651"/>
    </source>
</evidence>
<dbReference type="AlphaFoldDB" id="A0A427A182"/>
<feature type="region of interest" description="Disordered" evidence="1">
    <location>
        <begin position="195"/>
        <end position="280"/>
    </location>
</feature>
<name>A0A427A182_ENSVE</name>
<feature type="compositionally biased region" description="Polar residues" evidence="1">
    <location>
        <begin position="48"/>
        <end position="57"/>
    </location>
</feature>
<comment type="caution">
    <text evidence="2">The sequence shown here is derived from an EMBL/GenBank/DDBJ whole genome shotgun (WGS) entry which is preliminary data.</text>
</comment>
<sequence>MPGLGPDNMQNGTTRIPAVRGSISVRSHGSRRLARTATAGRTRGEDCVNQSGTSQNRGKGRRPHTKRGDASNEGHWSRGGVGKDGDDSGCLQICLLSSWEKKKGQRTLKLFSGVIMAESAPPPGTNATLADLTSSAVKNSSYCYNFDGGLSKSSLFASLIQIQWRSSSLEDAKIGEVPREPEDLIIVGLGHGEEDAKQADGEDQEHGGRKGGLPPRQGNPGGVSPERLLGRGRVLRRGDAALLVPQVGRDPERRHGDGRGDRQKQCCEEERPIEGAAAAS</sequence>
<feature type="compositionally biased region" description="Basic and acidic residues" evidence="1">
    <location>
        <begin position="195"/>
        <end position="208"/>
    </location>
</feature>
<feature type="compositionally biased region" description="Basic and acidic residues" evidence="1">
    <location>
        <begin position="249"/>
        <end position="273"/>
    </location>
</feature>
<reference evidence="2 3" key="1">
    <citation type="journal article" date="2014" name="Agronomy (Basel)">
        <title>A Draft Genome Sequence for Ensete ventricosum, the Drought-Tolerant Tree Against Hunger.</title>
        <authorList>
            <person name="Harrison J."/>
            <person name="Moore K.A."/>
            <person name="Paszkiewicz K."/>
            <person name="Jones T."/>
            <person name="Grant M."/>
            <person name="Ambacheew D."/>
            <person name="Muzemil S."/>
            <person name="Studholme D.J."/>
        </authorList>
    </citation>
    <scope>NUCLEOTIDE SEQUENCE [LARGE SCALE GENOMIC DNA]</scope>
</reference>
<proteinExistence type="predicted"/>
<protein>
    <submittedName>
        <fullName evidence="2">Uncharacterized protein</fullName>
    </submittedName>
</protein>